<protein>
    <recommendedName>
        <fullName evidence="2">WW domain-containing protein</fullName>
    </recommendedName>
</protein>
<dbReference type="SMART" id="SM00456">
    <property type="entry name" value="WW"/>
    <property type="match status" value="1"/>
</dbReference>
<dbReference type="InterPro" id="IPR036020">
    <property type="entry name" value="WW_dom_sf"/>
</dbReference>
<dbReference type="PROSITE" id="PS50020">
    <property type="entry name" value="WW_DOMAIN_2"/>
    <property type="match status" value="1"/>
</dbReference>
<reference evidence="3 4" key="1">
    <citation type="submission" date="2015-01" db="EMBL/GenBank/DDBJ databases">
        <title>The Genome Sequence of Exophiala xenobiotica CBS118157.</title>
        <authorList>
            <consortium name="The Broad Institute Genomics Platform"/>
            <person name="Cuomo C."/>
            <person name="de Hoog S."/>
            <person name="Gorbushina A."/>
            <person name="Stielow B."/>
            <person name="Teixiera M."/>
            <person name="Abouelleil A."/>
            <person name="Chapman S.B."/>
            <person name="Priest M."/>
            <person name="Young S.K."/>
            <person name="Wortman J."/>
            <person name="Nusbaum C."/>
            <person name="Birren B."/>
        </authorList>
    </citation>
    <scope>NUCLEOTIDE SEQUENCE [LARGE SCALE GENOMIC DNA]</scope>
    <source>
        <strain evidence="3 4">CBS 118157</strain>
    </source>
</reference>
<feature type="region of interest" description="Disordered" evidence="1">
    <location>
        <begin position="126"/>
        <end position="168"/>
    </location>
</feature>
<evidence type="ECO:0000259" key="2">
    <source>
        <dbReference type="PROSITE" id="PS50020"/>
    </source>
</evidence>
<feature type="compositionally biased region" description="Pro residues" evidence="1">
    <location>
        <begin position="66"/>
        <end position="84"/>
    </location>
</feature>
<dbReference type="STRING" id="348802.A0A0D2BPQ3"/>
<dbReference type="SUPFAM" id="SSF51045">
    <property type="entry name" value="WW domain"/>
    <property type="match status" value="1"/>
</dbReference>
<keyword evidence="4" id="KW-1185">Reference proteome</keyword>
<dbReference type="AlphaFoldDB" id="A0A0D2BPQ3"/>
<evidence type="ECO:0000256" key="1">
    <source>
        <dbReference type="SAM" id="MobiDB-lite"/>
    </source>
</evidence>
<gene>
    <name evidence="3" type="ORF">PV05_06856</name>
</gene>
<dbReference type="OrthoDB" id="2367685at2759"/>
<dbReference type="GeneID" id="25328764"/>
<feature type="domain" description="WW" evidence="2">
    <location>
        <begin position="81"/>
        <end position="115"/>
    </location>
</feature>
<feature type="compositionally biased region" description="Pro residues" evidence="1">
    <location>
        <begin position="202"/>
        <end position="219"/>
    </location>
</feature>
<dbReference type="Proteomes" id="UP000054342">
    <property type="component" value="Unassembled WGS sequence"/>
</dbReference>
<dbReference type="PROSITE" id="PS01159">
    <property type="entry name" value="WW_DOMAIN_1"/>
    <property type="match status" value="1"/>
</dbReference>
<feature type="region of interest" description="Disordered" evidence="1">
    <location>
        <begin position="1"/>
        <end position="88"/>
    </location>
</feature>
<dbReference type="InterPro" id="IPR001202">
    <property type="entry name" value="WW_dom"/>
</dbReference>
<name>A0A0D2BPQ3_9EURO</name>
<accession>A0A0D2BPQ3</accession>
<sequence>MSFFKKLKDEIKEMLHDDDDKDKQKKQSQKMDYPPTDQHRDFNQNSNIYNQYPPYGQQPGPQYAHSPPPPPSGYGQPQPGPQLPPGWIAQWDANSQRWYYLEQATGRTQWELPSWNGPLAGVPGFQQGSGHAMPAVPYMQGHGEHSREYYTGSGGQKKGSGTGGMVAAGLGGAAIGAIAGHALGDSDSDDGARATAAGGAPYAPPPTGGYPAAAPPTEPPLEYNPELSSSQRSSLQDAREDLEEARAEVAEDSDPSSSDVEDLRQAQEEYASEVESAHEELED</sequence>
<evidence type="ECO:0000313" key="4">
    <source>
        <dbReference type="Proteomes" id="UP000054342"/>
    </source>
</evidence>
<dbReference type="Pfam" id="PF00397">
    <property type="entry name" value="WW"/>
    <property type="match status" value="1"/>
</dbReference>
<evidence type="ECO:0000313" key="3">
    <source>
        <dbReference type="EMBL" id="KIW54501.1"/>
    </source>
</evidence>
<organism evidence="3 4">
    <name type="scientific">Exophiala xenobiotica</name>
    <dbReference type="NCBI Taxonomy" id="348802"/>
    <lineage>
        <taxon>Eukaryota</taxon>
        <taxon>Fungi</taxon>
        <taxon>Dikarya</taxon>
        <taxon>Ascomycota</taxon>
        <taxon>Pezizomycotina</taxon>
        <taxon>Eurotiomycetes</taxon>
        <taxon>Chaetothyriomycetidae</taxon>
        <taxon>Chaetothyriales</taxon>
        <taxon>Herpotrichiellaceae</taxon>
        <taxon>Exophiala</taxon>
    </lineage>
</organism>
<dbReference type="Gene3D" id="2.20.70.10">
    <property type="match status" value="1"/>
</dbReference>
<dbReference type="HOGENOM" id="CLU_064759_0_0_1"/>
<feature type="compositionally biased region" description="Basic and acidic residues" evidence="1">
    <location>
        <begin position="1"/>
        <end position="15"/>
    </location>
</feature>
<dbReference type="RefSeq" id="XP_013315085.1">
    <property type="nucleotide sequence ID" value="XM_013459631.1"/>
</dbReference>
<feature type="compositionally biased region" description="Low complexity" evidence="1">
    <location>
        <begin position="49"/>
        <end position="65"/>
    </location>
</feature>
<feature type="region of interest" description="Disordered" evidence="1">
    <location>
        <begin position="181"/>
        <end position="283"/>
    </location>
</feature>
<feature type="compositionally biased region" description="Polar residues" evidence="1">
    <location>
        <begin position="226"/>
        <end position="236"/>
    </location>
</feature>
<feature type="compositionally biased region" description="Gly residues" evidence="1">
    <location>
        <begin position="152"/>
        <end position="168"/>
    </location>
</feature>
<dbReference type="EMBL" id="KN847320">
    <property type="protein sequence ID" value="KIW54501.1"/>
    <property type="molecule type" value="Genomic_DNA"/>
</dbReference>
<proteinExistence type="predicted"/>